<keyword evidence="4" id="KW-0808">Transferase</keyword>
<dbReference type="CDD" id="cd00211">
    <property type="entry name" value="PTS_IIA_fru"/>
    <property type="match status" value="1"/>
</dbReference>
<evidence type="ECO:0000256" key="5">
    <source>
        <dbReference type="ARBA" id="ARBA00022683"/>
    </source>
</evidence>
<dbReference type="InterPro" id="IPR002178">
    <property type="entry name" value="PTS_EIIA_type-2_dom"/>
</dbReference>
<protein>
    <submittedName>
        <fullName evidence="7">PTS system mannose-specific EIIBCA component</fullName>
    </submittedName>
</protein>
<organism evidence="7 8">
    <name type="scientific">Terrisporobacter glycolicus ATCC 14880 = DSM 1288</name>
    <dbReference type="NCBI Taxonomy" id="1121315"/>
    <lineage>
        <taxon>Bacteria</taxon>
        <taxon>Bacillati</taxon>
        <taxon>Bacillota</taxon>
        <taxon>Clostridia</taxon>
        <taxon>Peptostreptococcales</taxon>
        <taxon>Peptostreptococcaceae</taxon>
        <taxon>Terrisporobacter</taxon>
    </lineage>
</organism>
<accession>A0ABZ2ESD4</accession>
<dbReference type="Proteomes" id="UP001348492">
    <property type="component" value="Chromosome"/>
</dbReference>
<dbReference type="SUPFAM" id="SSF55804">
    <property type="entry name" value="Phoshotransferase/anion transport protein"/>
    <property type="match status" value="1"/>
</dbReference>
<dbReference type="PANTHER" id="PTHR47738">
    <property type="entry name" value="PTS SYSTEM FRUCTOSE-LIKE EIIA COMPONENT-RELATED"/>
    <property type="match status" value="1"/>
</dbReference>
<dbReference type="PROSITE" id="PS00372">
    <property type="entry name" value="PTS_EIIA_TYPE_2_HIS"/>
    <property type="match status" value="1"/>
</dbReference>
<dbReference type="PROSITE" id="PS51094">
    <property type="entry name" value="PTS_EIIA_TYPE_2"/>
    <property type="match status" value="1"/>
</dbReference>
<dbReference type="RefSeq" id="WP_018589113.1">
    <property type="nucleotide sequence ID" value="NZ_CP117523.1"/>
</dbReference>
<dbReference type="EMBL" id="CP117523">
    <property type="protein sequence ID" value="WWD82662.1"/>
    <property type="molecule type" value="Genomic_DNA"/>
</dbReference>
<evidence type="ECO:0000256" key="3">
    <source>
        <dbReference type="ARBA" id="ARBA00022597"/>
    </source>
</evidence>
<dbReference type="InterPro" id="IPR004715">
    <property type="entry name" value="PTS_IIA_fruc"/>
</dbReference>
<feature type="domain" description="PTS EIIA type-2" evidence="6">
    <location>
        <begin position="5"/>
        <end position="148"/>
    </location>
</feature>
<name>A0ABZ2ESD4_9FIRM</name>
<keyword evidence="8" id="KW-1185">Reference proteome</keyword>
<dbReference type="Gene3D" id="3.40.930.10">
    <property type="entry name" value="Mannitol-specific EII, Chain A"/>
    <property type="match status" value="1"/>
</dbReference>
<dbReference type="InterPro" id="IPR016152">
    <property type="entry name" value="PTrfase/Anion_transptr"/>
</dbReference>
<proteinExistence type="predicted"/>
<evidence type="ECO:0000259" key="6">
    <source>
        <dbReference type="PROSITE" id="PS51094"/>
    </source>
</evidence>
<dbReference type="InterPro" id="IPR051541">
    <property type="entry name" value="PTS_SugarTrans_NitroReg"/>
</dbReference>
<dbReference type="Pfam" id="PF00359">
    <property type="entry name" value="PTS_EIIA_2"/>
    <property type="match status" value="1"/>
</dbReference>
<evidence type="ECO:0000256" key="4">
    <source>
        <dbReference type="ARBA" id="ARBA00022679"/>
    </source>
</evidence>
<evidence type="ECO:0000256" key="2">
    <source>
        <dbReference type="ARBA" id="ARBA00022553"/>
    </source>
</evidence>
<keyword evidence="3" id="KW-0762">Sugar transport</keyword>
<gene>
    <name evidence="7" type="primary">manP_2</name>
    <name evidence="7" type="ORF">TEGL_10540</name>
</gene>
<evidence type="ECO:0000313" key="7">
    <source>
        <dbReference type="EMBL" id="WWD82662.1"/>
    </source>
</evidence>
<sequence>MSIRDIVSNDCIDLDIKYTTKKEILEELIKKLHKSGFIADKDKFYEDLCFREKEGSTSIGNYIAIPHGQSSYVKRFSIAIGRTNLDVQWEDEDNFPVRLIILFAVPDSGDSKDELRTMAQMCRKLADDDLCYKLLKSQNYDEIVEIFS</sequence>
<reference evidence="7 8" key="1">
    <citation type="journal article" date="2023" name="PLoS ONE">
        <title>Genome-based metabolic and phylogenomic analysis of three Terrisporobacter species.</title>
        <authorList>
            <person name="Boer T."/>
            <person name="Bengelsdorf F.R."/>
            <person name="Bomeke M."/>
            <person name="Daniel R."/>
            <person name="Poehlein A."/>
        </authorList>
    </citation>
    <scope>NUCLEOTIDE SEQUENCE [LARGE SCALE GENOMIC DNA]</scope>
    <source>
        <strain evidence="7 8">DSM 1288</strain>
    </source>
</reference>
<dbReference type="NCBIfam" id="TIGR00848">
    <property type="entry name" value="fruA"/>
    <property type="match status" value="1"/>
</dbReference>
<keyword evidence="2" id="KW-0597">Phosphoprotein</keyword>
<keyword evidence="5" id="KW-0598">Phosphotransferase system</keyword>
<keyword evidence="1" id="KW-0813">Transport</keyword>
<dbReference type="PANTHER" id="PTHR47738:SF2">
    <property type="entry name" value="PTS SYSTEM FRUCTOSE-LIKE EIIA COMPONENT"/>
    <property type="match status" value="1"/>
</dbReference>
<evidence type="ECO:0000313" key="8">
    <source>
        <dbReference type="Proteomes" id="UP001348492"/>
    </source>
</evidence>
<evidence type="ECO:0000256" key="1">
    <source>
        <dbReference type="ARBA" id="ARBA00022448"/>
    </source>
</evidence>